<reference evidence="3 4" key="1">
    <citation type="submission" date="2019-02" db="EMBL/GenBank/DDBJ databases">
        <title>The Batch Genome Submission of Acinetobacter spp. strains.</title>
        <authorList>
            <person name="Qin J."/>
            <person name="Hu Y."/>
            <person name="Ye H."/>
            <person name="Wei L."/>
            <person name="Feng Y."/>
            <person name="Zong Z."/>
        </authorList>
    </citation>
    <scope>NUCLEOTIDE SEQUENCE [LARGE SCALE GENOMIC DNA]</scope>
    <source>
        <strain evidence="3 4">WCHAW060049</strain>
    </source>
</reference>
<sequence>MKRLILICGFLASSFSFGADWRMLETSASGTKIYIDKESFKYTPYDGSVEIWVKGVRSSTEKTIDGSSEYKMLNTYFCKTRKMSTAYSVYYKADGSVINSGNINSGNAEIIPETISEGIFKHVCKNPKNGLEPLLHEFDTLEEFTEALKKFNDADYSKIDEKKYGKVPNWEDYPSIDDYVNALRKYRKKYEDDIKNKAP</sequence>
<evidence type="ECO:0000259" key="2">
    <source>
        <dbReference type="Pfam" id="PF16747"/>
    </source>
</evidence>
<evidence type="ECO:0000313" key="4">
    <source>
        <dbReference type="Proteomes" id="UP000293863"/>
    </source>
</evidence>
<dbReference type="RefSeq" id="WP_130168416.1">
    <property type="nucleotide sequence ID" value="NZ_SGSQ01000009.1"/>
</dbReference>
<feature type="chain" id="PRO_5020409773" description="Surface-adhesin protein E-like domain-containing protein" evidence="1">
    <location>
        <begin position="19"/>
        <end position="199"/>
    </location>
</feature>
<dbReference type="Proteomes" id="UP000293863">
    <property type="component" value="Unassembled WGS sequence"/>
</dbReference>
<comment type="caution">
    <text evidence="3">The sequence shown here is derived from an EMBL/GenBank/DDBJ whole genome shotgun (WGS) entry which is preliminary data.</text>
</comment>
<gene>
    <name evidence="3" type="ORF">EXU28_07595</name>
</gene>
<keyword evidence="1" id="KW-0732">Signal</keyword>
<keyword evidence="4" id="KW-1185">Reference proteome</keyword>
<proteinExistence type="predicted"/>
<accession>A0A4Q7ALB4</accession>
<protein>
    <recommendedName>
        <fullName evidence="2">Surface-adhesin protein E-like domain-containing protein</fullName>
    </recommendedName>
</protein>
<feature type="domain" description="Surface-adhesin protein E-like" evidence="2">
    <location>
        <begin position="21"/>
        <end position="125"/>
    </location>
</feature>
<name>A0A4Q7ALB4_9GAMM</name>
<dbReference type="Pfam" id="PF16747">
    <property type="entry name" value="Adhesin_E"/>
    <property type="match status" value="1"/>
</dbReference>
<dbReference type="AlphaFoldDB" id="A0A4Q7ALB4"/>
<feature type="signal peptide" evidence="1">
    <location>
        <begin position="1"/>
        <end position="18"/>
    </location>
</feature>
<organism evidence="3 4">
    <name type="scientific">Acinetobacter wuhouensis</name>
    <dbReference type="NCBI Taxonomy" id="1879050"/>
    <lineage>
        <taxon>Bacteria</taxon>
        <taxon>Pseudomonadati</taxon>
        <taxon>Pseudomonadota</taxon>
        <taxon>Gammaproteobacteria</taxon>
        <taxon>Moraxellales</taxon>
        <taxon>Moraxellaceae</taxon>
        <taxon>Acinetobacter</taxon>
    </lineage>
</organism>
<evidence type="ECO:0000256" key="1">
    <source>
        <dbReference type="SAM" id="SignalP"/>
    </source>
</evidence>
<evidence type="ECO:0000313" key="3">
    <source>
        <dbReference type="EMBL" id="RZG47042.1"/>
    </source>
</evidence>
<dbReference type="EMBL" id="SGSQ01000009">
    <property type="protein sequence ID" value="RZG47042.1"/>
    <property type="molecule type" value="Genomic_DNA"/>
</dbReference>
<dbReference type="InterPro" id="IPR031939">
    <property type="entry name" value="Adhesin_E-like"/>
</dbReference>